<dbReference type="VEuPathDB" id="FungiDB:P170DRAFT_473610"/>
<protein>
    <submittedName>
        <fullName evidence="4">NAD(P)-binding protein</fullName>
    </submittedName>
</protein>
<evidence type="ECO:0000313" key="4">
    <source>
        <dbReference type="EMBL" id="PLB50036.1"/>
    </source>
</evidence>
<proteinExistence type="predicted"/>
<dbReference type="Pfam" id="PF05368">
    <property type="entry name" value="NmrA"/>
    <property type="match status" value="1"/>
</dbReference>
<evidence type="ECO:0000259" key="3">
    <source>
        <dbReference type="Pfam" id="PF05368"/>
    </source>
</evidence>
<evidence type="ECO:0000256" key="2">
    <source>
        <dbReference type="ARBA" id="ARBA00023002"/>
    </source>
</evidence>
<sequence>MTKVALLGATGQIGQAILRALASAKSHEIVQLVHPHSVEKAKAVVKELEAGDRVTTVTVDVCECSVDELQPVLSGVEVIVSALNGKALEAQEKVQDAGARAGVRKIYPSEYGIHHIYHSLDGYGYVHPVWNIKTIANEKVLQHPAVASGKMKWTLIGCGDIYNQDREPVWCSWTQTDVSNYEFHILGDPDAKIDFTNIGDLAAFILKTIEHPELSENKELNFTSDHISYNEIAQLLEKILAEKGGDAYLPDGGDGSGFER</sequence>
<dbReference type="SUPFAM" id="SSF51735">
    <property type="entry name" value="NAD(P)-binding Rossmann-fold domains"/>
    <property type="match status" value="1"/>
</dbReference>
<accession>A0A2I2GAY9</accession>
<dbReference type="Gene3D" id="3.40.50.720">
    <property type="entry name" value="NAD(P)-binding Rossmann-like Domain"/>
    <property type="match status" value="1"/>
</dbReference>
<feature type="domain" description="NmrA-like" evidence="3">
    <location>
        <begin position="3"/>
        <end position="240"/>
    </location>
</feature>
<dbReference type="Proteomes" id="UP000234275">
    <property type="component" value="Unassembled WGS sequence"/>
</dbReference>
<dbReference type="RefSeq" id="XP_024705338.1">
    <property type="nucleotide sequence ID" value="XM_024853067.1"/>
</dbReference>
<dbReference type="EMBL" id="MSFO01000003">
    <property type="protein sequence ID" value="PLB50036.1"/>
    <property type="molecule type" value="Genomic_DNA"/>
</dbReference>
<dbReference type="GO" id="GO:0016491">
    <property type="term" value="F:oxidoreductase activity"/>
    <property type="evidence" value="ECO:0007669"/>
    <property type="project" value="UniProtKB-KW"/>
</dbReference>
<dbReference type="InterPro" id="IPR008030">
    <property type="entry name" value="NmrA-like"/>
</dbReference>
<dbReference type="STRING" id="1392250.A0A2I2GAY9"/>
<keyword evidence="2" id="KW-0560">Oxidoreductase</keyword>
<gene>
    <name evidence="4" type="ORF">P170DRAFT_473610</name>
</gene>
<evidence type="ECO:0000256" key="1">
    <source>
        <dbReference type="ARBA" id="ARBA00022857"/>
    </source>
</evidence>
<dbReference type="AlphaFoldDB" id="A0A2I2GAY9"/>
<dbReference type="OrthoDB" id="9974981at2759"/>
<dbReference type="PANTHER" id="PTHR47706:SF9">
    <property type="entry name" value="NMRA-LIKE DOMAIN-CONTAINING PROTEIN-RELATED"/>
    <property type="match status" value="1"/>
</dbReference>
<dbReference type="PANTHER" id="PTHR47706">
    <property type="entry name" value="NMRA-LIKE FAMILY PROTEIN"/>
    <property type="match status" value="1"/>
</dbReference>
<evidence type="ECO:0000313" key="5">
    <source>
        <dbReference type="Proteomes" id="UP000234275"/>
    </source>
</evidence>
<dbReference type="InterPro" id="IPR051609">
    <property type="entry name" value="NmrA/Isoflavone_reductase-like"/>
</dbReference>
<reference evidence="4 5" key="1">
    <citation type="submission" date="2016-12" db="EMBL/GenBank/DDBJ databases">
        <title>The genomes of Aspergillus section Nigri reveals drivers in fungal speciation.</title>
        <authorList>
            <consortium name="DOE Joint Genome Institute"/>
            <person name="Vesth T.C."/>
            <person name="Nybo J."/>
            <person name="Theobald S."/>
            <person name="Brandl J."/>
            <person name="Frisvad J.C."/>
            <person name="Nielsen K.F."/>
            <person name="Lyhne E.K."/>
            <person name="Kogle M.E."/>
            <person name="Kuo A."/>
            <person name="Riley R."/>
            <person name="Clum A."/>
            <person name="Nolan M."/>
            <person name="Lipzen A."/>
            <person name="Salamov A."/>
            <person name="Henrissat B."/>
            <person name="Wiebenga A."/>
            <person name="De Vries R.P."/>
            <person name="Grigoriev I.V."/>
            <person name="Mortensen U.H."/>
            <person name="Andersen M.R."/>
            <person name="Baker S.E."/>
        </authorList>
    </citation>
    <scope>NUCLEOTIDE SEQUENCE [LARGE SCALE GENOMIC DNA]</scope>
    <source>
        <strain evidence="4 5">IBT 23096</strain>
    </source>
</reference>
<comment type="caution">
    <text evidence="4">The sequence shown here is derived from an EMBL/GenBank/DDBJ whole genome shotgun (WGS) entry which is preliminary data.</text>
</comment>
<dbReference type="GeneID" id="36560765"/>
<organism evidence="4 5">
    <name type="scientific">Aspergillus steynii IBT 23096</name>
    <dbReference type="NCBI Taxonomy" id="1392250"/>
    <lineage>
        <taxon>Eukaryota</taxon>
        <taxon>Fungi</taxon>
        <taxon>Dikarya</taxon>
        <taxon>Ascomycota</taxon>
        <taxon>Pezizomycotina</taxon>
        <taxon>Eurotiomycetes</taxon>
        <taxon>Eurotiomycetidae</taxon>
        <taxon>Eurotiales</taxon>
        <taxon>Aspergillaceae</taxon>
        <taxon>Aspergillus</taxon>
        <taxon>Aspergillus subgen. Circumdati</taxon>
    </lineage>
</organism>
<dbReference type="InterPro" id="IPR036291">
    <property type="entry name" value="NAD(P)-bd_dom_sf"/>
</dbReference>
<name>A0A2I2GAY9_9EURO</name>
<keyword evidence="5" id="KW-1185">Reference proteome</keyword>
<keyword evidence="1" id="KW-0521">NADP</keyword>